<keyword evidence="5" id="KW-1185">Reference proteome</keyword>
<dbReference type="InterPro" id="IPR052515">
    <property type="entry name" value="Gfo/Idh/MocA_Oxidoreductase"/>
</dbReference>
<evidence type="ECO:0000313" key="4">
    <source>
        <dbReference type="EMBL" id="QTQ14906.1"/>
    </source>
</evidence>
<dbReference type="PANTHER" id="PTHR43249:SF1">
    <property type="entry name" value="D-GLUCOSIDE 3-DEHYDROGENASE"/>
    <property type="match status" value="1"/>
</dbReference>
<dbReference type="PANTHER" id="PTHR43249">
    <property type="entry name" value="UDP-N-ACETYL-2-AMINO-2-DEOXY-D-GLUCURONATE OXIDASE"/>
    <property type="match status" value="1"/>
</dbReference>
<dbReference type="InterPro" id="IPR055170">
    <property type="entry name" value="GFO_IDH_MocA-like_dom"/>
</dbReference>
<dbReference type="RefSeq" id="WP_210117734.1">
    <property type="nucleotide sequence ID" value="NZ_CP054142.1"/>
</dbReference>
<accession>A0A975EXV9</accession>
<dbReference type="Gene3D" id="3.30.360.10">
    <property type="entry name" value="Dihydrodipicolinate Reductase, domain 2"/>
    <property type="match status" value="1"/>
</dbReference>
<dbReference type="EMBL" id="CP054142">
    <property type="protein sequence ID" value="QTQ14906.1"/>
    <property type="molecule type" value="Genomic_DNA"/>
</dbReference>
<gene>
    <name evidence="3" type="ORF">HRI96_01260</name>
    <name evidence="4" type="ORF">HRQ91_10800</name>
</gene>
<dbReference type="AlphaFoldDB" id="A0A975EXV9"/>
<dbReference type="Proteomes" id="UP000671995">
    <property type="component" value="Chromosome"/>
</dbReference>
<evidence type="ECO:0000313" key="5">
    <source>
        <dbReference type="Proteomes" id="UP000671908"/>
    </source>
</evidence>
<evidence type="ECO:0000259" key="1">
    <source>
        <dbReference type="Pfam" id="PF01408"/>
    </source>
</evidence>
<dbReference type="Pfam" id="PF01408">
    <property type="entry name" value="GFO_IDH_MocA"/>
    <property type="match status" value="1"/>
</dbReference>
<dbReference type="EMBL" id="CP054257">
    <property type="protein sequence ID" value="QTQ10941.1"/>
    <property type="molecule type" value="Genomic_DNA"/>
</dbReference>
<dbReference type="InterPro" id="IPR000683">
    <property type="entry name" value="Gfo/Idh/MocA-like_OxRdtase_N"/>
</dbReference>
<proteinExistence type="predicted"/>
<dbReference type="InterPro" id="IPR036291">
    <property type="entry name" value="NAD(P)-bd_dom_sf"/>
</dbReference>
<sequence length="390" mass="43292">MDTVRVAIIGTGGISHSHLKGYLSQGGRCKIVALCDIFPEKCAKLLDDLGVKMSQDITVTEDYKTLLNRDDIDLVSICLPPSLHCEVSCAFLLAGKNVLCEKPMASSLEEADKMIAAEKKSGKVLGIISQNRFYQDAWTVKKMLDSGVFGKVLLARANSMWYRGSNYYDLWWRGTWEKEGGGCVLNHAVHQIDMLSWFVGKLPDQVTAIFGNHAHKNSEVEDVGMALLSYPGAFAEINVSLNDMDERQYLQFQCEKASVAVPWSVKCMKQMPNGFPEADPESEKKFNDLFKTYEKLSFTGHDGEIANVLDCLQGKSALEVTSRHGRNALELIYSIYKSATTGKTVHLPIKQNDPFYTKEGTLSSVPRFYKKLKSIDNAEGEITLGSASKS</sequence>
<dbReference type="KEGG" id="tpav:HRQ91_10800"/>
<dbReference type="Gene3D" id="3.40.50.720">
    <property type="entry name" value="NAD(P)-binding Rossmann-like Domain"/>
    <property type="match status" value="1"/>
</dbReference>
<name>A0A975EXV9_9SPIR</name>
<dbReference type="Proteomes" id="UP000671908">
    <property type="component" value="Chromosome"/>
</dbReference>
<dbReference type="GO" id="GO:0000166">
    <property type="term" value="F:nucleotide binding"/>
    <property type="evidence" value="ECO:0007669"/>
    <property type="project" value="InterPro"/>
</dbReference>
<dbReference type="SUPFAM" id="SSF55347">
    <property type="entry name" value="Glyceraldehyde-3-phosphate dehydrogenase-like, C-terminal domain"/>
    <property type="match status" value="1"/>
</dbReference>
<dbReference type="Pfam" id="PF22725">
    <property type="entry name" value="GFO_IDH_MocA_C3"/>
    <property type="match status" value="1"/>
</dbReference>
<evidence type="ECO:0000313" key="3">
    <source>
        <dbReference type="EMBL" id="QTQ10941.1"/>
    </source>
</evidence>
<organism evidence="3 6">
    <name type="scientific">Treponema parvum</name>
    <dbReference type="NCBI Taxonomy" id="138851"/>
    <lineage>
        <taxon>Bacteria</taxon>
        <taxon>Pseudomonadati</taxon>
        <taxon>Spirochaetota</taxon>
        <taxon>Spirochaetia</taxon>
        <taxon>Spirochaetales</taxon>
        <taxon>Treponemataceae</taxon>
        <taxon>Treponema</taxon>
    </lineage>
</organism>
<feature type="domain" description="GFO/IDH/MocA-like oxidoreductase" evidence="2">
    <location>
        <begin position="139"/>
        <end position="259"/>
    </location>
</feature>
<feature type="domain" description="Gfo/Idh/MocA-like oxidoreductase N-terminal" evidence="1">
    <location>
        <begin position="4"/>
        <end position="126"/>
    </location>
</feature>
<reference evidence="3" key="1">
    <citation type="submission" date="2020-05" db="EMBL/GenBank/DDBJ databases">
        <authorList>
            <person name="Zeng H."/>
            <person name="Chan Y.K."/>
            <person name="Watt R.M."/>
        </authorList>
    </citation>
    <scope>NUCLEOTIDE SEQUENCE</scope>
    <source>
        <strain evidence="4">ATCC 700770</strain>
        <strain evidence="3">ATCC 700773</strain>
    </source>
</reference>
<dbReference type="SUPFAM" id="SSF51735">
    <property type="entry name" value="NAD(P)-binding Rossmann-fold domains"/>
    <property type="match status" value="1"/>
</dbReference>
<evidence type="ECO:0000259" key="2">
    <source>
        <dbReference type="Pfam" id="PF22725"/>
    </source>
</evidence>
<protein>
    <submittedName>
        <fullName evidence="3">Gfo/Idh/MocA family oxidoreductase</fullName>
    </submittedName>
</protein>
<reference evidence="3 5" key="2">
    <citation type="journal article" date="2021" name="Microbiol. Resour. Announc.">
        <title>Complete Genome Sequences of Three Human Oral Treponema parvum Isolates.</title>
        <authorList>
            <person name="Zeng H."/>
            <person name="Watt R.M."/>
        </authorList>
    </citation>
    <scope>NUCLEOTIDE SEQUENCE</scope>
    <source>
        <strain evidence="4 5">ATCC 700770</strain>
        <strain evidence="3">ATCC 700773</strain>
    </source>
</reference>
<evidence type="ECO:0000313" key="6">
    <source>
        <dbReference type="Proteomes" id="UP000671995"/>
    </source>
</evidence>